<protein>
    <submittedName>
        <fullName evidence="5">DNA-directed RNA polymerase, subunit E'/Rpb9</fullName>
    </submittedName>
</protein>
<dbReference type="SUPFAM" id="SSF88798">
    <property type="entry name" value="N-terminal, heterodimerisation domain of RBP7 (RpoE)"/>
    <property type="match status" value="1"/>
</dbReference>
<name>A0A3G5A914_9VIRU</name>
<dbReference type="InterPro" id="IPR036898">
    <property type="entry name" value="RNA_pol_Rpb7-like_N_sf"/>
</dbReference>
<dbReference type="InterPro" id="IPR005576">
    <property type="entry name" value="Rpb7-like_N"/>
</dbReference>
<reference evidence="5" key="1">
    <citation type="submission" date="2018-10" db="EMBL/GenBank/DDBJ databases">
        <title>Hidden diversity of soil giant viruses.</title>
        <authorList>
            <person name="Schulz F."/>
            <person name="Alteio L."/>
            <person name="Goudeau D."/>
            <person name="Ryan E.M."/>
            <person name="Malmstrom R.R."/>
            <person name="Blanchard J."/>
            <person name="Woyke T."/>
        </authorList>
    </citation>
    <scope>NUCLEOTIDE SEQUENCE</scope>
    <source>
        <strain evidence="5">HYV1</strain>
    </source>
</reference>
<evidence type="ECO:0000256" key="3">
    <source>
        <dbReference type="SAM" id="MobiDB-lite"/>
    </source>
</evidence>
<organism evidence="5">
    <name type="scientific">Hyperionvirus sp</name>
    <dbReference type="NCBI Taxonomy" id="2487770"/>
    <lineage>
        <taxon>Viruses</taxon>
        <taxon>Varidnaviria</taxon>
        <taxon>Bamfordvirae</taxon>
        <taxon>Nucleocytoviricota</taxon>
        <taxon>Megaviricetes</taxon>
        <taxon>Imitervirales</taxon>
        <taxon>Mimiviridae</taxon>
        <taxon>Klosneuvirinae</taxon>
    </lineage>
</organism>
<sequence length="249" mass="28649">MYREYYMSSPYINTKLYTTVTLLPNQMNNDIYAHMKSNMINRLEGKCYKNYGFISKIYEILERGDGNIEPENPMAAAIYNVKFACRICMPLKNKHIVCKVERIIPMLTSLSNGPVRVIITNDRINKDVFMVGKSGILVRQAGGSGTRALQAGDHVLVRVDSRKYNNRDNIIMCMGVLDSMATEQQSQRFASDEYNIDEKFVDYDKYIKMDEKAVDVSQIGEEASEEINEDEKDFEKSTGNKQKQRNRNN</sequence>
<dbReference type="GO" id="GO:0006351">
    <property type="term" value="P:DNA-templated transcription"/>
    <property type="evidence" value="ECO:0007669"/>
    <property type="project" value="InterPro"/>
</dbReference>
<keyword evidence="1 5" id="KW-0240">DNA-directed RNA polymerase</keyword>
<feature type="compositionally biased region" description="Acidic residues" evidence="3">
    <location>
        <begin position="222"/>
        <end position="232"/>
    </location>
</feature>
<feature type="region of interest" description="Disordered" evidence="3">
    <location>
        <begin position="218"/>
        <end position="249"/>
    </location>
</feature>
<dbReference type="Gene3D" id="3.30.1490.120">
    <property type="entry name" value="RNA polymerase Rpb7-like, N-terminal domain"/>
    <property type="match status" value="1"/>
</dbReference>
<proteinExistence type="predicted"/>
<evidence type="ECO:0000256" key="2">
    <source>
        <dbReference type="ARBA" id="ARBA00023163"/>
    </source>
</evidence>
<feature type="domain" description="RNA polymerase Rpb7-like N-terminal" evidence="4">
    <location>
        <begin position="19"/>
        <end position="71"/>
    </location>
</feature>
<dbReference type="Pfam" id="PF03876">
    <property type="entry name" value="SHS2_Rpb7-N"/>
    <property type="match status" value="1"/>
</dbReference>
<evidence type="ECO:0000313" key="5">
    <source>
        <dbReference type="EMBL" id="AYV83572.1"/>
    </source>
</evidence>
<keyword evidence="2" id="KW-0804">Transcription</keyword>
<evidence type="ECO:0000256" key="1">
    <source>
        <dbReference type="ARBA" id="ARBA00022478"/>
    </source>
</evidence>
<dbReference type="EMBL" id="MK072390">
    <property type="protein sequence ID" value="AYV83572.1"/>
    <property type="molecule type" value="Genomic_DNA"/>
</dbReference>
<gene>
    <name evidence="5" type="ORF">Hyperionvirus8_56</name>
</gene>
<evidence type="ECO:0000259" key="4">
    <source>
        <dbReference type="Pfam" id="PF03876"/>
    </source>
</evidence>
<accession>A0A3G5A914</accession>
<dbReference type="GO" id="GO:0000428">
    <property type="term" value="C:DNA-directed RNA polymerase complex"/>
    <property type="evidence" value="ECO:0007669"/>
    <property type="project" value="UniProtKB-KW"/>
</dbReference>